<dbReference type="Pfam" id="PF13340">
    <property type="entry name" value="DUF4096"/>
    <property type="match status" value="1"/>
</dbReference>
<sequence length="165" mass="19093">MRGDLTDDEWALVEPHLPLGARGPIPGLRNQFNRGMWRFRTGSPWRDVPERYGRWSTIYDRFQIWAHDQIFQNLMEAMIAEAAARVRSTWTWSAWIPRLRVRITTLPGWWWLPTCWRSWRRPWRRKKGYTKGANRTRGRPVNATPDGDDGGGDDGGGDDGGGDDG</sequence>
<dbReference type="InterPro" id="IPR025161">
    <property type="entry name" value="IS402-like_dom"/>
</dbReference>
<accession>A0ABW3CNX9</accession>
<name>A0ABW3CNX9_9ACTN</name>
<feature type="domain" description="Insertion element IS402-like" evidence="2">
    <location>
        <begin position="5"/>
        <end position="75"/>
    </location>
</feature>
<dbReference type="InterPro" id="IPR052909">
    <property type="entry name" value="Transposase_6_like"/>
</dbReference>
<gene>
    <name evidence="3" type="ORF">ACFQ07_28505</name>
</gene>
<dbReference type="EMBL" id="JBHTIR010004014">
    <property type="protein sequence ID" value="MFD0856214.1"/>
    <property type="molecule type" value="Genomic_DNA"/>
</dbReference>
<feature type="compositionally biased region" description="Acidic residues" evidence="1">
    <location>
        <begin position="146"/>
        <end position="165"/>
    </location>
</feature>
<dbReference type="PANTHER" id="PTHR46637">
    <property type="entry name" value="TIS1421-TRANSPOSASE PROTEIN A"/>
    <property type="match status" value="1"/>
</dbReference>
<keyword evidence="4" id="KW-1185">Reference proteome</keyword>
<feature type="region of interest" description="Disordered" evidence="1">
    <location>
        <begin position="130"/>
        <end position="165"/>
    </location>
</feature>
<dbReference type="Proteomes" id="UP001597083">
    <property type="component" value="Unassembled WGS sequence"/>
</dbReference>
<protein>
    <submittedName>
        <fullName evidence="3">Transposase</fullName>
    </submittedName>
</protein>
<comment type="caution">
    <text evidence="3">The sequence shown here is derived from an EMBL/GenBank/DDBJ whole genome shotgun (WGS) entry which is preliminary data.</text>
</comment>
<organism evidence="3 4">
    <name type="scientific">Actinomadura adrarensis</name>
    <dbReference type="NCBI Taxonomy" id="1819600"/>
    <lineage>
        <taxon>Bacteria</taxon>
        <taxon>Bacillati</taxon>
        <taxon>Actinomycetota</taxon>
        <taxon>Actinomycetes</taxon>
        <taxon>Streptosporangiales</taxon>
        <taxon>Thermomonosporaceae</taxon>
        <taxon>Actinomadura</taxon>
    </lineage>
</organism>
<reference evidence="4" key="1">
    <citation type="journal article" date="2019" name="Int. J. Syst. Evol. Microbiol.">
        <title>The Global Catalogue of Microorganisms (GCM) 10K type strain sequencing project: providing services to taxonomists for standard genome sequencing and annotation.</title>
        <authorList>
            <consortium name="The Broad Institute Genomics Platform"/>
            <consortium name="The Broad Institute Genome Sequencing Center for Infectious Disease"/>
            <person name="Wu L."/>
            <person name="Ma J."/>
        </authorList>
    </citation>
    <scope>NUCLEOTIDE SEQUENCE [LARGE SCALE GENOMIC DNA]</scope>
    <source>
        <strain evidence="4">JCM 31696</strain>
    </source>
</reference>
<evidence type="ECO:0000313" key="4">
    <source>
        <dbReference type="Proteomes" id="UP001597083"/>
    </source>
</evidence>
<evidence type="ECO:0000256" key="1">
    <source>
        <dbReference type="SAM" id="MobiDB-lite"/>
    </source>
</evidence>
<evidence type="ECO:0000259" key="2">
    <source>
        <dbReference type="Pfam" id="PF13340"/>
    </source>
</evidence>
<feature type="non-terminal residue" evidence="3">
    <location>
        <position position="165"/>
    </location>
</feature>
<proteinExistence type="predicted"/>
<dbReference type="PANTHER" id="PTHR46637:SF1">
    <property type="entry name" value="BLL5188 PROTEIN"/>
    <property type="match status" value="1"/>
</dbReference>
<evidence type="ECO:0000313" key="3">
    <source>
        <dbReference type="EMBL" id="MFD0856214.1"/>
    </source>
</evidence>